<dbReference type="OrthoDB" id="3584537at2"/>
<organism evidence="6 7">
    <name type="scientific">Amycolatopsis suaedae</name>
    <dbReference type="NCBI Taxonomy" id="2510978"/>
    <lineage>
        <taxon>Bacteria</taxon>
        <taxon>Bacillati</taxon>
        <taxon>Actinomycetota</taxon>
        <taxon>Actinomycetes</taxon>
        <taxon>Pseudonocardiales</taxon>
        <taxon>Pseudonocardiaceae</taxon>
        <taxon>Amycolatopsis</taxon>
    </lineage>
</organism>
<dbReference type="PANTHER" id="PTHR34819:SF5">
    <property type="entry name" value="CONSERVED REPEAT DOMAIN PROTEIN"/>
    <property type="match status" value="1"/>
</dbReference>
<feature type="domain" description="DUF7507" evidence="5">
    <location>
        <begin position="877"/>
        <end position="968"/>
    </location>
</feature>
<evidence type="ECO:0000313" key="7">
    <source>
        <dbReference type="Proteomes" id="UP000292003"/>
    </source>
</evidence>
<dbReference type="Pfam" id="PF24346">
    <property type="entry name" value="DUF7507"/>
    <property type="match status" value="10"/>
</dbReference>
<feature type="domain" description="DUF7507" evidence="5">
    <location>
        <begin position="1081"/>
        <end position="1171"/>
    </location>
</feature>
<evidence type="ECO:0000256" key="1">
    <source>
        <dbReference type="SAM" id="MobiDB-lite"/>
    </source>
</evidence>
<protein>
    <submittedName>
        <fullName evidence="6">DUF11 domain-containing protein</fullName>
    </submittedName>
</protein>
<keyword evidence="3" id="KW-0732">Signal</keyword>
<reference evidence="6 7" key="1">
    <citation type="submission" date="2019-02" db="EMBL/GenBank/DDBJ databases">
        <title>Draft genome sequence of Amycolatopsis sp. 8-3EHSu isolated from roots of Suaeda maritima.</title>
        <authorList>
            <person name="Duangmal K."/>
            <person name="Chantavorakit T."/>
        </authorList>
    </citation>
    <scope>NUCLEOTIDE SEQUENCE [LARGE SCALE GENOMIC DNA]</scope>
    <source>
        <strain evidence="6 7">8-3EHSu</strain>
    </source>
</reference>
<evidence type="ECO:0000259" key="5">
    <source>
        <dbReference type="Pfam" id="PF24346"/>
    </source>
</evidence>
<feature type="region of interest" description="Disordered" evidence="1">
    <location>
        <begin position="633"/>
        <end position="662"/>
    </location>
</feature>
<dbReference type="InterPro" id="IPR051172">
    <property type="entry name" value="Chlamydia_OmcB"/>
</dbReference>
<feature type="signal peptide" evidence="3">
    <location>
        <begin position="1"/>
        <end position="20"/>
    </location>
</feature>
<feature type="chain" id="PRO_5039364512" evidence="3">
    <location>
        <begin position="21"/>
        <end position="1547"/>
    </location>
</feature>
<sequence length="1547" mass="157807">MSKFRLAAAALLVVSGVAVAQPAEAGVVKPFSLGFNKVVYGDFAYTGNAVLRCPVASDGAPQTGDNTPAACQRGANQQENRVNDNFFMQWSDVDSDAGTFNSSRTTVRIPPGSTVEYARLNWAGNTGSFHRTPGRPTSVQMCQDRNRSTPAELPPGSPRDQAVRLSVGTGGASDVAPASYADDPSGTFSGGQYYSAFADVTAKLKGMPTGTAVPVTVGNVWAPKGFGCMGGWSLAVVYSYPQRDPVNAPSKREVFFYDGHVRQNSNDPTTNTTISGFRAAAAGARVGVTAYEGDYGITGDKFLINDQPAGDPNNFFVSDAQGAQQPNNYSVDARAFDTGAIPAGATSAKLGFATSGDAYLAQHLAFSVPVPELQLTKTASPDRVHAGEQVTFTLTVTNPSGAPARDVRVADPAFPQCAFTVGTLAGGASASHTCTVTAAEDDFTNTATATGTSAVGEPLDGTATTEVDVVHPAVDIAKRADREAYRAGDTVTFTIVVTNTGDVPLTSVTVADPKTQSCARTLPGSIEPAGSVSYTCTTTAPVPDGVNTATVNATDPLGAQVTATADAPAPTIAPALKVDKSVDKPTVRAGEQVTWTIVVTNTGDSPLTGVKLADDTTTACSVTFDGTLEPGASRTHSCTANPGETTTNTVTASGTDRSGQQVEATDSATVTVINPALKVDKSAAPATVRQGDTVTFTIVVTNTGDVALTGVSVSDSRTPECARTIGTLEPRASQTHTCTTTAPADDFTNTATATGNDPTGRPVTVTDDAAVDVIHPAVTLDKQVGTEVVREGDQVTFTVVATNTGDVPLTGVTITDERAPGCAATVGTLAPGAKHTVTCTITAPRDGFTNTATVTGDDPTGRPVTATDDAAFRVVHPAVTIAKDVIGGPFREGDQVTFQITVTNTGDVPLTGVAVADELTASCAQTYDEPLQPGGTWGFGCFGTAPADDFTNVASVTGTPPVGPAVSATDDAPVDVIHPGIEITKTATPTVVRPGGEVTFRITVTNTGDSPLRDVFVADPSAPSCAKRFPGQLAAGATQTYECTHVAGDADFTNTARANGTDGTNRAVTDSADAAVDVIHPAIAVTKTAEPAEVLEGDTVRFTILVTNTGDVPLTGVTVADDRTPECTRQIGTLEPQAEQSYTCTTTAGPSGFTNTATASGDAPGGPPVTASDKATFTVHHPDLALVKKITGGPFREGDPVPVVLTVTNTGDVVLRQVTVADELAPGCARVIPELAPGASQTVECTMPAPKDDVINKATVTGTPPVGPPITTGSEAPVDVIHPGVQITKTAVPDRVRAGEEITFTIVVRNTGDVLLRQVAVADPIAPDCARTVEELAVGGVLSYTCVLVAGPEDVTNTATVTGNDPTDRPVTATDDAKVDVIAPQITVTKTGPAAAVRPGQKATFTVRVQNVGDVPLTGVTLKDDVAPGCSVTIGDLGVGAVSEPVTCEVTMGDKDITNTVTATGYDPNGKPVTATAEAVAKVLKETTPPTTTPPTTGPGQPGGGHRTTPPLAKTGVAILPGVALGAGLLIAGAGLLLGSRRGRDSR</sequence>
<dbReference type="Pfam" id="PF01345">
    <property type="entry name" value="DUF11"/>
    <property type="match status" value="1"/>
</dbReference>
<evidence type="ECO:0000256" key="2">
    <source>
        <dbReference type="SAM" id="Phobius"/>
    </source>
</evidence>
<dbReference type="EMBL" id="SFCC01000002">
    <property type="protein sequence ID" value="RZQ65164.1"/>
    <property type="molecule type" value="Genomic_DNA"/>
</dbReference>
<dbReference type="RefSeq" id="WP_130473950.1">
    <property type="nucleotide sequence ID" value="NZ_SFCC01000002.1"/>
</dbReference>
<dbReference type="GO" id="GO:0005975">
    <property type="term" value="P:carbohydrate metabolic process"/>
    <property type="evidence" value="ECO:0007669"/>
    <property type="project" value="UniProtKB-ARBA"/>
</dbReference>
<feature type="compositionally biased region" description="Polar residues" evidence="1">
    <location>
        <begin position="634"/>
        <end position="662"/>
    </location>
</feature>
<name>A0A4Q7JF69_9PSEU</name>
<evidence type="ECO:0000256" key="3">
    <source>
        <dbReference type="SAM" id="SignalP"/>
    </source>
</evidence>
<dbReference type="InterPro" id="IPR047589">
    <property type="entry name" value="DUF11_rpt"/>
</dbReference>
<feature type="domain" description="DUF7507" evidence="5">
    <location>
        <begin position="776"/>
        <end position="866"/>
    </location>
</feature>
<feature type="compositionally biased region" description="Polar residues" evidence="1">
    <location>
        <begin position="126"/>
        <end position="143"/>
    </location>
</feature>
<feature type="domain" description="DUF11" evidence="4">
    <location>
        <begin position="373"/>
        <end position="454"/>
    </location>
</feature>
<feature type="domain" description="DUF7507" evidence="5">
    <location>
        <begin position="472"/>
        <end position="563"/>
    </location>
</feature>
<feature type="region of interest" description="Disordered" evidence="1">
    <location>
        <begin position="1485"/>
        <end position="1512"/>
    </location>
</feature>
<keyword evidence="7" id="KW-1185">Reference proteome</keyword>
<comment type="caution">
    <text evidence="6">The sequence shown here is derived from an EMBL/GenBank/DDBJ whole genome shotgun (WGS) entry which is preliminary data.</text>
</comment>
<evidence type="ECO:0000259" key="4">
    <source>
        <dbReference type="Pfam" id="PF01345"/>
    </source>
</evidence>
<gene>
    <name evidence="6" type="ORF">EWH70_04550</name>
</gene>
<feature type="domain" description="DUF7507" evidence="5">
    <location>
        <begin position="674"/>
        <end position="764"/>
    </location>
</feature>
<feature type="domain" description="DUF7507" evidence="5">
    <location>
        <begin position="1283"/>
        <end position="1373"/>
    </location>
</feature>
<keyword evidence="2" id="KW-0812">Transmembrane</keyword>
<feature type="transmembrane region" description="Helical" evidence="2">
    <location>
        <begin position="1517"/>
        <end position="1538"/>
    </location>
</feature>
<dbReference type="InterPro" id="IPR055354">
    <property type="entry name" value="DUF7507"/>
</dbReference>
<dbReference type="NCBIfam" id="TIGR01451">
    <property type="entry name" value="B_ant_repeat"/>
    <property type="match status" value="10"/>
</dbReference>
<evidence type="ECO:0000313" key="6">
    <source>
        <dbReference type="EMBL" id="RZQ65164.1"/>
    </source>
</evidence>
<keyword evidence="2" id="KW-0472">Membrane</keyword>
<accession>A0A4Q7JF69</accession>
<dbReference type="Gene3D" id="2.60.40.10">
    <property type="entry name" value="Immunoglobulins"/>
    <property type="match status" value="5"/>
</dbReference>
<feature type="domain" description="DUF7507" evidence="5">
    <location>
        <begin position="573"/>
        <end position="664"/>
    </location>
</feature>
<dbReference type="Proteomes" id="UP000292003">
    <property type="component" value="Unassembled WGS sequence"/>
</dbReference>
<dbReference type="InterPro" id="IPR001434">
    <property type="entry name" value="OmcB-like_DUF11"/>
</dbReference>
<proteinExistence type="predicted"/>
<feature type="region of interest" description="Disordered" evidence="1">
    <location>
        <begin position="126"/>
        <end position="160"/>
    </location>
</feature>
<feature type="domain" description="DUF7507" evidence="5">
    <location>
        <begin position="979"/>
        <end position="1070"/>
    </location>
</feature>
<dbReference type="PANTHER" id="PTHR34819">
    <property type="entry name" value="LARGE CYSTEINE-RICH PERIPLASMIC PROTEIN OMCB"/>
    <property type="match status" value="1"/>
</dbReference>
<dbReference type="InterPro" id="IPR013783">
    <property type="entry name" value="Ig-like_fold"/>
</dbReference>
<keyword evidence="2" id="KW-1133">Transmembrane helix</keyword>
<feature type="domain" description="DUF7507" evidence="5">
    <location>
        <begin position="1182"/>
        <end position="1271"/>
    </location>
</feature>
<feature type="domain" description="DUF7507" evidence="5">
    <location>
        <begin position="1383"/>
        <end position="1475"/>
    </location>
</feature>